<reference evidence="1 2" key="1">
    <citation type="submission" date="2013-08" db="EMBL/GenBank/DDBJ databases">
        <title>The genome sequence of Knoellia sinensis.</title>
        <authorList>
            <person name="Zhu W."/>
            <person name="Wang G."/>
        </authorList>
    </citation>
    <scope>NUCLEOTIDE SEQUENCE [LARGE SCALE GENOMIC DNA]</scope>
    <source>
        <strain evidence="1 2">KCTC 19936</strain>
    </source>
</reference>
<proteinExistence type="predicted"/>
<dbReference type="InterPro" id="IPR006311">
    <property type="entry name" value="TAT_signal"/>
</dbReference>
<dbReference type="RefSeq" id="WP_084072286.1">
    <property type="nucleotide sequence ID" value="NZ_AVPJ01000016.1"/>
</dbReference>
<dbReference type="SUPFAM" id="SSF63829">
    <property type="entry name" value="Calcium-dependent phosphotriesterase"/>
    <property type="match status" value="1"/>
</dbReference>
<dbReference type="AlphaFoldDB" id="A0A0A0J280"/>
<dbReference type="STRING" id="1385520.N802_06235"/>
<comment type="caution">
    <text evidence="1">The sequence shown here is derived from an EMBL/GenBank/DDBJ whole genome shotgun (WGS) entry which is preliminary data.</text>
</comment>
<dbReference type="PROSITE" id="PS51318">
    <property type="entry name" value="TAT"/>
    <property type="match status" value="1"/>
</dbReference>
<dbReference type="PANTHER" id="PTHR35399:SF2">
    <property type="entry name" value="DUF839 DOMAIN-CONTAINING PROTEIN"/>
    <property type="match status" value="1"/>
</dbReference>
<keyword evidence="2" id="KW-1185">Reference proteome</keyword>
<dbReference type="EMBL" id="AVPJ01000016">
    <property type="protein sequence ID" value="KGN30804.1"/>
    <property type="molecule type" value="Genomic_DNA"/>
</dbReference>
<dbReference type="Pfam" id="PF05787">
    <property type="entry name" value="PhoX"/>
    <property type="match status" value="1"/>
</dbReference>
<evidence type="ECO:0000313" key="2">
    <source>
        <dbReference type="Proteomes" id="UP000030002"/>
    </source>
</evidence>
<dbReference type="Proteomes" id="UP000030002">
    <property type="component" value="Unassembled WGS sequence"/>
</dbReference>
<name>A0A0A0J280_9MICO</name>
<accession>A0A0A0J280</accession>
<dbReference type="eggNOG" id="COG3211">
    <property type="taxonomic scope" value="Bacteria"/>
</dbReference>
<gene>
    <name evidence="1" type="ORF">N802_06235</name>
</gene>
<dbReference type="InterPro" id="IPR008557">
    <property type="entry name" value="PhoX"/>
</dbReference>
<evidence type="ECO:0000313" key="1">
    <source>
        <dbReference type="EMBL" id="KGN30804.1"/>
    </source>
</evidence>
<dbReference type="PANTHER" id="PTHR35399">
    <property type="entry name" value="SLR8030 PROTEIN"/>
    <property type="match status" value="1"/>
</dbReference>
<dbReference type="OrthoDB" id="9801383at2"/>
<organism evidence="1 2">
    <name type="scientific">Knoellia sinensis KCTC 19936</name>
    <dbReference type="NCBI Taxonomy" id="1385520"/>
    <lineage>
        <taxon>Bacteria</taxon>
        <taxon>Bacillati</taxon>
        <taxon>Actinomycetota</taxon>
        <taxon>Actinomycetes</taxon>
        <taxon>Micrococcales</taxon>
        <taxon>Intrasporangiaceae</taxon>
        <taxon>Knoellia</taxon>
    </lineage>
</organism>
<protein>
    <submittedName>
        <fullName evidence="1">Phosphatase</fullName>
    </submittedName>
</protein>
<sequence>MTAPIRMLPLFTRSHEGGRSSMTCHYRCGDACDQPVPNTSDNEYFGDLVAAGVSRRAALRAGGAGAALVGLTAWSMPSAAAAAPAAPAGVVPAKGPKSALGFTGIAPTPATTDAVVVPEGFAWAPVISWGDPLFKNTPAFDFDNQTAAAQREQAGYNADYVQFIQGGAGNRGAHQGLVAFNNEYTNDELMFRGVASSADLTDEQLRIVQAAHGLTITEVARRNADSPWRWVQGGERNRRIHTDTPFAMSGPAAGSVHLRTSDDPKGERILGTLNNCAGGETPWGTVLSGEENFNQYFNATGAPDPQGRLKRYGITSAGRGWERIQDRFSVVKEPNEVNRFGWIVEVDPDDPTSTPVKHTALGRFKHEGASVALTADGRVAAYMGDDERFDYIYKFVSKGRYKEGDKKHNMTLLAEGDLYVARLSGDGAADGEYDGTGQWLPLVVDGVSKVPGFSVEEVLIWTRLAADVVGPTKMDRPEDVQPNPVNGRIYAAMTNNSSRTPAQIDEANPRASNKHGHVTEFTEAGGDHAALTFTWKIVLVAGNPSDPQTYFNGYDKSEVSPISCPDNVAFDKAGNLWISTDGMPGQLNYCDALYVMPLEGADKGKLQQFLSVPVGAETCGPVIINEDSVLVAVQHPGEVNGATPENVVSHFPYRGDGQPRPSVIHAYRRHGR</sequence>